<gene>
    <name evidence="2" type="ORF">COX09_02400</name>
</gene>
<evidence type="ECO:0000313" key="2">
    <source>
        <dbReference type="EMBL" id="PIP52291.1"/>
    </source>
</evidence>
<dbReference type="InterPro" id="IPR025420">
    <property type="entry name" value="DUF4143"/>
</dbReference>
<dbReference type="Gene3D" id="3.40.50.300">
    <property type="entry name" value="P-loop containing nucleotide triphosphate hydrolases"/>
    <property type="match status" value="1"/>
</dbReference>
<dbReference type="InterPro" id="IPR041682">
    <property type="entry name" value="AAA_14"/>
</dbReference>
<dbReference type="InterPro" id="IPR027417">
    <property type="entry name" value="P-loop_NTPase"/>
</dbReference>
<dbReference type="PANTHER" id="PTHR43566:SF1">
    <property type="entry name" value="AAA+ ATPASE DOMAIN-CONTAINING PROTEIN"/>
    <property type="match status" value="1"/>
</dbReference>
<dbReference type="SMART" id="SM00382">
    <property type="entry name" value="AAA"/>
    <property type="match status" value="1"/>
</dbReference>
<evidence type="ECO:0000313" key="3">
    <source>
        <dbReference type="Proteomes" id="UP000231081"/>
    </source>
</evidence>
<dbReference type="AlphaFoldDB" id="A0A2H0B3U1"/>
<reference evidence="2 3" key="1">
    <citation type="submission" date="2017-09" db="EMBL/GenBank/DDBJ databases">
        <title>Depth-based differentiation of microbial function through sediment-hosted aquifers and enrichment of novel symbionts in the deep terrestrial subsurface.</title>
        <authorList>
            <person name="Probst A.J."/>
            <person name="Ladd B."/>
            <person name="Jarett J.K."/>
            <person name="Geller-Mcgrath D.E."/>
            <person name="Sieber C.M."/>
            <person name="Emerson J.B."/>
            <person name="Anantharaman K."/>
            <person name="Thomas B.C."/>
            <person name="Malmstrom R."/>
            <person name="Stieglmeier M."/>
            <person name="Klingl A."/>
            <person name="Woyke T."/>
            <person name="Ryan C.M."/>
            <person name="Banfield J.F."/>
        </authorList>
    </citation>
    <scope>NUCLEOTIDE SEQUENCE [LARGE SCALE GENOMIC DNA]</scope>
    <source>
        <strain evidence="2">CG23_combo_of_CG06-09_8_20_14_all_47_9</strain>
    </source>
</reference>
<accession>A0A2H0B3U1</accession>
<dbReference type="Proteomes" id="UP000231081">
    <property type="component" value="Unassembled WGS sequence"/>
</dbReference>
<dbReference type="InterPro" id="IPR003593">
    <property type="entry name" value="AAA+_ATPase"/>
</dbReference>
<evidence type="ECO:0000259" key="1">
    <source>
        <dbReference type="SMART" id="SM00382"/>
    </source>
</evidence>
<proteinExistence type="predicted"/>
<dbReference type="SUPFAM" id="SSF52540">
    <property type="entry name" value="P-loop containing nucleoside triphosphate hydrolases"/>
    <property type="match status" value="1"/>
</dbReference>
<comment type="caution">
    <text evidence="2">The sequence shown here is derived from an EMBL/GenBank/DDBJ whole genome shotgun (WGS) entry which is preliminary data.</text>
</comment>
<name>A0A2H0B3U1_9BACT</name>
<protein>
    <recommendedName>
        <fullName evidence="1">AAA+ ATPase domain-containing protein</fullName>
    </recommendedName>
</protein>
<feature type="domain" description="AAA+ ATPase" evidence="1">
    <location>
        <begin position="17"/>
        <end position="136"/>
    </location>
</feature>
<dbReference type="Pfam" id="PF13173">
    <property type="entry name" value="AAA_14"/>
    <property type="match status" value="1"/>
</dbReference>
<organism evidence="2 3">
    <name type="scientific">Candidatus Beckwithbacteria bacterium CG23_combo_of_CG06-09_8_20_14_all_47_9</name>
    <dbReference type="NCBI Taxonomy" id="1974498"/>
    <lineage>
        <taxon>Bacteria</taxon>
        <taxon>Candidatus Beckwithiibacteriota</taxon>
    </lineage>
</organism>
<sequence length="374" mass="43300">MKITRSIALQVREELEPGKIVVIYGPRQVGKTTLVKQILADFTDNKSLYINADQLKYRHLLQSQDLPTLAGIVKNCRLVVIDEAQRVENIGINLKIMADNFKKTKFIVTGSASLDLANKINEPLTGRKKTFILYPLSVNELNRYFGNFETKTQLERWLIYGGYPEIVLQTNFETRQNLLAEIIGNYLYRDLLDLGEIKKPGKLVDLLRLLAFQIGGEAVISELASNLAIDRVTVEKYLDLLEKSFVIFKADGFSRNLRKEIAKTSRYYFWDNGIRNSLIENFNPLHIRNDKGQLWENFVVVERRKMHQEQKIRTNNYFWRTYDQKEIDLVEESGGQISGFEIKWDGDIRPATKKEFLRAYPSAKLKCITAANFF</sequence>
<dbReference type="Pfam" id="PF13635">
    <property type="entry name" value="DUF4143"/>
    <property type="match status" value="1"/>
</dbReference>
<dbReference type="PANTHER" id="PTHR43566">
    <property type="entry name" value="CONSERVED PROTEIN"/>
    <property type="match status" value="1"/>
</dbReference>
<dbReference type="EMBL" id="PCSQ01000064">
    <property type="protein sequence ID" value="PIP52291.1"/>
    <property type="molecule type" value="Genomic_DNA"/>
</dbReference>